<evidence type="ECO:0000313" key="3">
    <source>
        <dbReference type="Proteomes" id="UP000696485"/>
    </source>
</evidence>
<feature type="region of interest" description="Disordered" evidence="1">
    <location>
        <begin position="13"/>
        <end position="50"/>
    </location>
</feature>
<proteinExistence type="predicted"/>
<name>A0A9P5SHX6_9FUNG</name>
<feature type="region of interest" description="Disordered" evidence="1">
    <location>
        <begin position="150"/>
        <end position="182"/>
    </location>
</feature>
<sequence>MSPLAHRFVDWFMTQNDDNDQKATPVEGHEPARHQTQEEKDEKEDQDVNEDIAEEEGDMAMVDGWVASHGLQWPEGDYYIAKKTFIREGVAHLKRGRRYIFVEPVLGPAASYLYPKWMDPEEEEDADENEDEGEDEGEEEAGVLYYPQQHQQDGSATEEMVEQFRHDEEQQQQHQQNQQHLHQQHLYNHAIDFDIANASSLPDHHDSQDASAAEGGLHSEEGDKGGVFDHDHAYDREEEATEEHEEEGRAHLDNKGVSIKGEKKETPPPSSPNPTPALSAEENRDAPVPVSSNTNNSKTDDENSAPLTPSTSPVSTPANPNPNNGLATPMSSSNPSSLDSSATFPSNGEDHSFEHRQQSSTLYEPYSPLLDSSTDGQDQFEYGLYELQFIPKIQYLLPQEFLPTRQSFIVHLDEDRPTLASPVPAHSKRSECRCQLMMRKVLMHRDLQQVWPVIPPVRTIAERQQEAEEEARMKEIKEKVQLQSMQWRKALMTQTVACG</sequence>
<organism evidence="2 3">
    <name type="scientific">Podila minutissima</name>
    <dbReference type="NCBI Taxonomy" id="64525"/>
    <lineage>
        <taxon>Eukaryota</taxon>
        <taxon>Fungi</taxon>
        <taxon>Fungi incertae sedis</taxon>
        <taxon>Mucoromycota</taxon>
        <taxon>Mortierellomycotina</taxon>
        <taxon>Mortierellomycetes</taxon>
        <taxon>Mortierellales</taxon>
        <taxon>Mortierellaceae</taxon>
        <taxon>Podila</taxon>
    </lineage>
</organism>
<feature type="compositionally biased region" description="Low complexity" evidence="1">
    <location>
        <begin position="172"/>
        <end position="182"/>
    </location>
</feature>
<accession>A0A9P5SHX6</accession>
<feature type="compositionally biased region" description="Basic and acidic residues" evidence="1">
    <location>
        <begin position="162"/>
        <end position="171"/>
    </location>
</feature>
<comment type="caution">
    <text evidence="2">The sequence shown here is derived from an EMBL/GenBank/DDBJ whole genome shotgun (WGS) entry which is preliminary data.</text>
</comment>
<dbReference type="Proteomes" id="UP000696485">
    <property type="component" value="Unassembled WGS sequence"/>
</dbReference>
<evidence type="ECO:0000256" key="1">
    <source>
        <dbReference type="SAM" id="MobiDB-lite"/>
    </source>
</evidence>
<evidence type="ECO:0000313" key="2">
    <source>
        <dbReference type="EMBL" id="KAF9329589.1"/>
    </source>
</evidence>
<feature type="compositionally biased region" description="Low complexity" evidence="1">
    <location>
        <begin position="331"/>
        <end position="341"/>
    </location>
</feature>
<feature type="compositionally biased region" description="Basic and acidic residues" evidence="1">
    <location>
        <begin position="348"/>
        <end position="357"/>
    </location>
</feature>
<reference evidence="2" key="1">
    <citation type="journal article" date="2020" name="Fungal Divers.">
        <title>Resolving the Mortierellaceae phylogeny through synthesis of multi-gene phylogenetics and phylogenomics.</title>
        <authorList>
            <person name="Vandepol N."/>
            <person name="Liber J."/>
            <person name="Desiro A."/>
            <person name="Na H."/>
            <person name="Kennedy M."/>
            <person name="Barry K."/>
            <person name="Grigoriev I.V."/>
            <person name="Miller A.N."/>
            <person name="O'Donnell K."/>
            <person name="Stajich J.E."/>
            <person name="Bonito G."/>
        </authorList>
    </citation>
    <scope>NUCLEOTIDE SEQUENCE</scope>
    <source>
        <strain evidence="2">NVP1</strain>
    </source>
</reference>
<feature type="region of interest" description="Disordered" evidence="1">
    <location>
        <begin position="199"/>
        <end position="359"/>
    </location>
</feature>
<feature type="compositionally biased region" description="Basic and acidic residues" evidence="1">
    <location>
        <begin position="27"/>
        <end position="40"/>
    </location>
</feature>
<feature type="compositionally biased region" description="Acidic residues" evidence="1">
    <location>
        <begin position="236"/>
        <end position="245"/>
    </location>
</feature>
<feature type="compositionally biased region" description="Basic and acidic residues" evidence="1">
    <location>
        <begin position="217"/>
        <end position="235"/>
    </location>
</feature>
<feature type="compositionally biased region" description="Low complexity" evidence="1">
    <location>
        <begin position="304"/>
        <end position="324"/>
    </location>
</feature>
<feature type="compositionally biased region" description="Basic and acidic residues" evidence="1">
    <location>
        <begin position="246"/>
        <end position="266"/>
    </location>
</feature>
<dbReference type="EMBL" id="JAAAUY010000462">
    <property type="protein sequence ID" value="KAF9329589.1"/>
    <property type="molecule type" value="Genomic_DNA"/>
</dbReference>
<protein>
    <submittedName>
        <fullName evidence="2">Uncharacterized protein</fullName>
    </submittedName>
</protein>
<gene>
    <name evidence="2" type="ORF">BG006_007350</name>
</gene>
<keyword evidence="3" id="KW-1185">Reference proteome</keyword>
<feature type="compositionally biased region" description="Acidic residues" evidence="1">
    <location>
        <begin position="41"/>
        <end position="50"/>
    </location>
</feature>
<dbReference type="AlphaFoldDB" id="A0A9P5SHX6"/>